<comment type="caution">
    <text evidence="21">The sequence shown here is derived from an EMBL/GenBank/DDBJ whole genome shotgun (WGS) entry which is preliminary data.</text>
</comment>
<evidence type="ECO:0000256" key="16">
    <source>
        <dbReference type="ARBA" id="ARBA00023136"/>
    </source>
</evidence>
<dbReference type="PANTHER" id="PTHR24093">
    <property type="entry name" value="CATION TRANSPORTING ATPASE"/>
    <property type="match status" value="1"/>
</dbReference>
<dbReference type="InterPro" id="IPR008250">
    <property type="entry name" value="ATPase_P-typ_transduc_dom_A_sf"/>
</dbReference>
<dbReference type="GO" id="GO:0016887">
    <property type="term" value="F:ATP hydrolysis activity"/>
    <property type="evidence" value="ECO:0007669"/>
    <property type="project" value="InterPro"/>
</dbReference>
<dbReference type="Pfam" id="PF00689">
    <property type="entry name" value="Cation_ATPase_C"/>
    <property type="match status" value="1"/>
</dbReference>
<evidence type="ECO:0000313" key="21">
    <source>
        <dbReference type="EMBL" id="KAH6821666.1"/>
    </source>
</evidence>
<dbReference type="PRINTS" id="PR00119">
    <property type="entry name" value="CATATPASE"/>
</dbReference>
<dbReference type="SFLD" id="SFLDS00003">
    <property type="entry name" value="Haloacid_Dehalogenase"/>
    <property type="match status" value="1"/>
</dbReference>
<dbReference type="SUPFAM" id="SSF81653">
    <property type="entry name" value="Calcium ATPase, transduction domain A"/>
    <property type="match status" value="1"/>
</dbReference>
<dbReference type="FunFam" id="3.40.1110.10:FF:000013">
    <property type="entry name" value="Calcium-transporting ATPase"/>
    <property type="match status" value="1"/>
</dbReference>
<gene>
    <name evidence="21" type="ORF">C2S53_019168</name>
</gene>
<dbReference type="GO" id="GO:0046872">
    <property type="term" value="F:metal ion binding"/>
    <property type="evidence" value="ECO:0007669"/>
    <property type="project" value="UniProtKB-KW"/>
</dbReference>
<comment type="caution">
    <text evidence="19">Lacks conserved residue(s) required for the propagation of feature annotation.</text>
</comment>
<dbReference type="EC" id="7.2.2.10" evidence="19"/>
<dbReference type="InterPro" id="IPR059000">
    <property type="entry name" value="ATPase_P-type_domA"/>
</dbReference>
<evidence type="ECO:0000256" key="6">
    <source>
        <dbReference type="ARBA" id="ARBA00022723"/>
    </source>
</evidence>
<dbReference type="Gene3D" id="1.20.1110.10">
    <property type="entry name" value="Calcium-transporting ATPase, transmembrane domain"/>
    <property type="match status" value="1"/>
</dbReference>
<dbReference type="CDD" id="cd02081">
    <property type="entry name" value="P-type_ATPase_Ca_PMCA-like"/>
    <property type="match status" value="1"/>
</dbReference>
<evidence type="ECO:0000256" key="1">
    <source>
        <dbReference type="ARBA" id="ARBA00004141"/>
    </source>
</evidence>
<keyword evidence="16 19" id="KW-0472">Membrane</keyword>
<reference evidence="21 22" key="1">
    <citation type="journal article" date="2021" name="Nat. Commun.">
        <title>Incipient diploidization of the medicinal plant Perilla within 10,000 years.</title>
        <authorList>
            <person name="Zhang Y."/>
            <person name="Shen Q."/>
            <person name="Leng L."/>
            <person name="Zhang D."/>
            <person name="Chen S."/>
            <person name="Shi Y."/>
            <person name="Ning Z."/>
            <person name="Chen S."/>
        </authorList>
    </citation>
    <scope>NUCLEOTIDE SEQUENCE [LARGE SCALE GENOMIC DNA]</scope>
    <source>
        <strain evidence="22">cv. PC099</strain>
    </source>
</reference>
<dbReference type="GO" id="GO:0005516">
    <property type="term" value="F:calmodulin binding"/>
    <property type="evidence" value="ECO:0007669"/>
    <property type="project" value="UniProtKB-KW"/>
</dbReference>
<dbReference type="Gene3D" id="2.70.150.10">
    <property type="entry name" value="Calcium-transporting ATPase, cytoplasmic transduction domain A"/>
    <property type="match status" value="1"/>
</dbReference>
<comment type="catalytic activity">
    <reaction evidence="17 19">
        <text>Ca(2+)(in) + ATP + H2O = Ca(2+)(out) + ADP + phosphate + H(+)</text>
        <dbReference type="Rhea" id="RHEA:18105"/>
        <dbReference type="ChEBI" id="CHEBI:15377"/>
        <dbReference type="ChEBI" id="CHEBI:15378"/>
        <dbReference type="ChEBI" id="CHEBI:29108"/>
        <dbReference type="ChEBI" id="CHEBI:30616"/>
        <dbReference type="ChEBI" id="CHEBI:43474"/>
        <dbReference type="ChEBI" id="CHEBI:456216"/>
        <dbReference type="EC" id="7.2.2.10"/>
    </reaction>
</comment>
<dbReference type="Proteomes" id="UP001190926">
    <property type="component" value="Unassembled WGS sequence"/>
</dbReference>
<keyword evidence="5 19" id="KW-0812">Transmembrane</keyword>
<evidence type="ECO:0000256" key="13">
    <source>
        <dbReference type="ARBA" id="ARBA00022989"/>
    </source>
</evidence>
<keyword evidence="10" id="KW-0460">Magnesium</keyword>
<keyword evidence="15 19" id="KW-0406">Ion transport</keyword>
<evidence type="ECO:0000256" key="17">
    <source>
        <dbReference type="ARBA" id="ARBA00048694"/>
    </source>
</evidence>
<comment type="similarity">
    <text evidence="2 19">Belongs to the cation transport ATPase (P-type) (TC 3.A.3) family. Type IIB subfamily.</text>
</comment>
<dbReference type="InterPro" id="IPR023214">
    <property type="entry name" value="HAD_sf"/>
</dbReference>
<feature type="transmembrane region" description="Helical" evidence="19">
    <location>
        <begin position="817"/>
        <end position="835"/>
    </location>
</feature>
<dbReference type="PANTHER" id="PTHR24093:SF434">
    <property type="entry name" value="CALCIUM-TRANSPORTING ATPASE 13, PLASMA MEMBRANE-TYPE-RELATED"/>
    <property type="match status" value="1"/>
</dbReference>
<dbReference type="InterPro" id="IPR004014">
    <property type="entry name" value="ATPase_P-typ_cation-transptr_N"/>
</dbReference>
<evidence type="ECO:0000256" key="18">
    <source>
        <dbReference type="ARBA" id="ARBA00053300"/>
    </source>
</evidence>
<evidence type="ECO:0000256" key="4">
    <source>
        <dbReference type="ARBA" id="ARBA00022568"/>
    </source>
</evidence>
<dbReference type="SUPFAM" id="SSF81665">
    <property type="entry name" value="Calcium ATPase, transmembrane domain M"/>
    <property type="match status" value="1"/>
</dbReference>
<dbReference type="Gene3D" id="3.40.1110.10">
    <property type="entry name" value="Calcium-transporting ATPase, cytoplasmic domain N"/>
    <property type="match status" value="1"/>
</dbReference>
<dbReference type="PRINTS" id="PR00120">
    <property type="entry name" value="HATPASE"/>
</dbReference>
<evidence type="ECO:0000256" key="3">
    <source>
        <dbReference type="ARBA" id="ARBA00022448"/>
    </source>
</evidence>
<keyword evidence="12" id="KW-1278">Translocase</keyword>
<protein>
    <recommendedName>
        <fullName evidence="19">Calcium-transporting ATPase</fullName>
        <ecNumber evidence="19">7.2.2.10</ecNumber>
    </recommendedName>
</protein>
<keyword evidence="11" id="KW-0112">Calmodulin-binding</keyword>
<dbReference type="SMART" id="SM00831">
    <property type="entry name" value="Cation_ATPase_N"/>
    <property type="match status" value="1"/>
</dbReference>
<evidence type="ECO:0000256" key="5">
    <source>
        <dbReference type="ARBA" id="ARBA00022692"/>
    </source>
</evidence>
<evidence type="ECO:0000256" key="11">
    <source>
        <dbReference type="ARBA" id="ARBA00022860"/>
    </source>
</evidence>
<feature type="domain" description="Cation-transporting P-type ATPase N-terminal" evidence="20">
    <location>
        <begin position="112"/>
        <end position="186"/>
    </location>
</feature>
<dbReference type="SFLD" id="SFLDF00027">
    <property type="entry name" value="p-type_atpase"/>
    <property type="match status" value="1"/>
</dbReference>
<feature type="transmembrane region" description="Helical" evidence="19">
    <location>
        <begin position="841"/>
        <end position="860"/>
    </location>
</feature>
<evidence type="ECO:0000256" key="2">
    <source>
        <dbReference type="ARBA" id="ARBA00006124"/>
    </source>
</evidence>
<dbReference type="InterPro" id="IPR006408">
    <property type="entry name" value="P-type_ATPase_IIB"/>
</dbReference>
<keyword evidence="9 19" id="KW-0067">ATP-binding</keyword>
<dbReference type="FunFam" id="3.40.50.1000:FF:000018">
    <property type="entry name" value="Calcium-transporting ATPase"/>
    <property type="match status" value="1"/>
</dbReference>
<dbReference type="InterPro" id="IPR001757">
    <property type="entry name" value="P_typ_ATPase"/>
</dbReference>
<dbReference type="FunFam" id="1.20.1110.10:FF:000039">
    <property type="entry name" value="Calcium-transporting ATPase"/>
    <property type="match status" value="1"/>
</dbReference>
<comment type="function">
    <text evidence="18">This magnesium-dependent enzyme catalyzes the hydrolysis of ATP coupled with the translocation of calcium from the cytosol out of the cell or into organelles.</text>
</comment>
<keyword evidence="22" id="KW-1185">Reference proteome</keyword>
<evidence type="ECO:0000256" key="15">
    <source>
        <dbReference type="ARBA" id="ARBA00023065"/>
    </source>
</evidence>
<keyword evidence="7 19" id="KW-0547">Nucleotide-binding</keyword>
<dbReference type="InterPro" id="IPR023299">
    <property type="entry name" value="ATPase_P-typ_cyto_dom_N"/>
</dbReference>
<dbReference type="InterPro" id="IPR006068">
    <property type="entry name" value="ATPase_P-typ_cation-transptr_C"/>
</dbReference>
<keyword evidence="3 19" id="KW-0813">Transport</keyword>
<dbReference type="GO" id="GO:0005388">
    <property type="term" value="F:P-type calcium transporter activity"/>
    <property type="evidence" value="ECO:0007669"/>
    <property type="project" value="UniProtKB-EC"/>
</dbReference>
<keyword evidence="8 19" id="KW-0106">Calcium</keyword>
<keyword evidence="13 19" id="KW-1133">Transmembrane helix</keyword>
<evidence type="ECO:0000256" key="8">
    <source>
        <dbReference type="ARBA" id="ARBA00022837"/>
    </source>
</evidence>
<feature type="transmembrane region" description="Helical" evidence="19">
    <location>
        <begin position="353"/>
        <end position="373"/>
    </location>
</feature>
<evidence type="ECO:0000256" key="12">
    <source>
        <dbReference type="ARBA" id="ARBA00022967"/>
    </source>
</evidence>
<dbReference type="PROSITE" id="PS00154">
    <property type="entry name" value="ATPASE_E1_E2"/>
    <property type="match status" value="1"/>
</dbReference>
<keyword evidence="4 19" id="KW-0109">Calcium transport</keyword>
<dbReference type="Gene3D" id="3.40.50.1000">
    <property type="entry name" value="HAD superfamily/HAD-like"/>
    <property type="match status" value="1"/>
</dbReference>
<dbReference type="EMBL" id="SDAM02001963">
    <property type="protein sequence ID" value="KAH6821666.1"/>
    <property type="molecule type" value="Genomic_DNA"/>
</dbReference>
<evidence type="ECO:0000259" key="20">
    <source>
        <dbReference type="SMART" id="SM00831"/>
    </source>
</evidence>
<dbReference type="NCBIfam" id="TIGR01494">
    <property type="entry name" value="ATPase_P-type"/>
    <property type="match status" value="2"/>
</dbReference>
<feature type="transmembrane region" description="Helical" evidence="19">
    <location>
        <begin position="169"/>
        <end position="186"/>
    </location>
</feature>
<evidence type="ECO:0000256" key="14">
    <source>
        <dbReference type="ARBA" id="ARBA00022990"/>
    </source>
</evidence>
<accession>A0AAD4P0I1</accession>
<keyword evidence="14" id="KW-0007">Acetylation</keyword>
<dbReference type="Pfam" id="PF00122">
    <property type="entry name" value="E1-E2_ATPase"/>
    <property type="match status" value="1"/>
</dbReference>
<dbReference type="SUPFAM" id="SSF81660">
    <property type="entry name" value="Metal cation-transporting ATPase, ATP-binding domain N"/>
    <property type="match status" value="1"/>
</dbReference>
<dbReference type="GO" id="GO:0005886">
    <property type="term" value="C:plasma membrane"/>
    <property type="evidence" value="ECO:0007669"/>
    <property type="project" value="TreeGrafter"/>
</dbReference>
<evidence type="ECO:0000256" key="7">
    <source>
        <dbReference type="ARBA" id="ARBA00022741"/>
    </source>
</evidence>
<dbReference type="InterPro" id="IPR018303">
    <property type="entry name" value="ATPase_P-typ_P_site"/>
</dbReference>
<dbReference type="GO" id="GO:0005524">
    <property type="term" value="F:ATP binding"/>
    <property type="evidence" value="ECO:0007669"/>
    <property type="project" value="UniProtKB-KW"/>
</dbReference>
<feature type="transmembrane region" description="Helical" evidence="19">
    <location>
        <begin position="198"/>
        <end position="217"/>
    </location>
</feature>
<keyword evidence="6" id="KW-0479">Metal-binding</keyword>
<evidence type="ECO:0000256" key="19">
    <source>
        <dbReference type="RuleBase" id="RU361146"/>
    </source>
</evidence>
<evidence type="ECO:0000256" key="10">
    <source>
        <dbReference type="ARBA" id="ARBA00022842"/>
    </source>
</evidence>
<dbReference type="NCBIfam" id="TIGR01517">
    <property type="entry name" value="ATPase-IIB_Ca"/>
    <property type="match status" value="1"/>
</dbReference>
<dbReference type="FunFam" id="2.70.150.10:FF:000006">
    <property type="entry name" value="Calcium-transporting ATPase"/>
    <property type="match status" value="1"/>
</dbReference>
<evidence type="ECO:0000313" key="22">
    <source>
        <dbReference type="Proteomes" id="UP001190926"/>
    </source>
</evidence>
<dbReference type="InterPro" id="IPR023298">
    <property type="entry name" value="ATPase_P-typ_TM_dom_sf"/>
</dbReference>
<dbReference type="AlphaFoldDB" id="A0AAD4P0I1"/>
<dbReference type="SFLD" id="SFLDG00002">
    <property type="entry name" value="C1.7:_P-type_atpase_like"/>
    <property type="match status" value="1"/>
</dbReference>
<comment type="function">
    <text evidence="19">Catalyzes the hydrolysis of ATP coupled with the transport of calcium.</text>
</comment>
<feature type="transmembrane region" description="Helical" evidence="19">
    <location>
        <begin position="984"/>
        <end position="1004"/>
    </location>
</feature>
<dbReference type="SUPFAM" id="SSF56784">
    <property type="entry name" value="HAD-like"/>
    <property type="match status" value="1"/>
</dbReference>
<sequence length="1026" mass="113098">MSAIIHASSSCMELLLSDLHGSINVTSLNKKRWRKAFHTIYCSRAFLSPFKHLPSSSTNQIHKISKDSRKISPEPSSRIVIDVVQQHLFFSGIDHSGLNELVKEKSLDRLAELGGVEGLAASLNTDEQRGISGDQQDIVARYEAFGRNTYQMPPTKSFFHFVWEAFQDPTILILLVCAALSLGFGIKEHGPKDGWYDGGSIFVAVFLVIAVSAISNFRQNRQFDKLSKVSSNIPVEVVRNGRRQQISIFEVVVGEVVCLKIGDQVPADGLFIDGHSLQVDESSMTGESDHVEIDRDANPFLFSGTKVADGYGKMVVISVGMNTLWGEMMSTISSDSDEQTPLQSRLNKLTSSIGKVGLAVAFLVLVMLLVRYFTGNTENENGEKEFNGSKTKADDVINAVVRIIAAAVTIVVVAIPEGLPLAVTLTLAYSMKRMMSDQAMVRKLSACETMGSATTICTDKTGTLTLNQMKVTKFWLGNETLQGRDSSLMGRSVVELLHQGVGLNTTGSVYGSNVSGTGLEFSGSPTEKAILSWAVLELNMDMEAVKRDCHILHVEAFNSEKKRSGVLMKKDADDTVHIHWKGAAEMILAMCSHYYDLEGNKKDLNDFERMKFNQIIQGMAASSLRCIAFAHKQVSEGNLESQKNIQENGMTLLGLVGLKDPCRPGVKKAVEDCQYAGVSVKMITGDNVFTAKAIATEKHDGSVVEGVEFRNYTEEERMEKVDNIRVMARSSPFDKLLMVQCLRKKGHVVAVTGDGTNDAPALKEADIGLSMGIQGTEVAKESSDIVIMDDNFASVVTVLRWGRCVYNNIQKFIQFQLTVNVAALAINFVAAVSAGEVPLTAVQLLWVNLIMDTLGALALATEKPTRELMEKRPVGRTEPLITNIMWRNLLAQALYQIAILLTLQFRGESILGISEKVNDTLIFNTFVLCQVFNEFNARKLEKRNVFEGIHRNKLFMGIIGVTVILQVVMVEFLKKFADTERLNWGQWGICVGLAAAAWPIGWLVKLIPVPHKPFFSTHKRLLSRAT</sequence>
<organism evidence="21 22">
    <name type="scientific">Perilla frutescens var. hirtella</name>
    <name type="common">Perilla citriodora</name>
    <name type="synonym">Perilla setoyensis</name>
    <dbReference type="NCBI Taxonomy" id="608512"/>
    <lineage>
        <taxon>Eukaryota</taxon>
        <taxon>Viridiplantae</taxon>
        <taxon>Streptophyta</taxon>
        <taxon>Embryophyta</taxon>
        <taxon>Tracheophyta</taxon>
        <taxon>Spermatophyta</taxon>
        <taxon>Magnoliopsida</taxon>
        <taxon>eudicotyledons</taxon>
        <taxon>Gunneridae</taxon>
        <taxon>Pentapetalae</taxon>
        <taxon>asterids</taxon>
        <taxon>lamiids</taxon>
        <taxon>Lamiales</taxon>
        <taxon>Lamiaceae</taxon>
        <taxon>Nepetoideae</taxon>
        <taxon>Elsholtzieae</taxon>
        <taxon>Perilla</taxon>
    </lineage>
</organism>
<name>A0AAD4P0I1_PERFH</name>
<evidence type="ECO:0000256" key="9">
    <source>
        <dbReference type="ARBA" id="ARBA00022840"/>
    </source>
</evidence>
<dbReference type="InterPro" id="IPR036412">
    <property type="entry name" value="HAD-like_sf"/>
</dbReference>
<dbReference type="Pfam" id="PF00690">
    <property type="entry name" value="Cation_ATPase_N"/>
    <property type="match status" value="1"/>
</dbReference>
<feature type="transmembrane region" description="Helical" evidence="19">
    <location>
        <begin position="954"/>
        <end position="972"/>
    </location>
</feature>
<feature type="transmembrane region" description="Helical" evidence="19">
    <location>
        <begin position="403"/>
        <end position="429"/>
    </location>
</feature>
<proteinExistence type="inferred from homology"/>
<dbReference type="InterPro" id="IPR044492">
    <property type="entry name" value="P_typ_ATPase_HD_dom"/>
</dbReference>
<dbReference type="Pfam" id="PF13246">
    <property type="entry name" value="Cation_ATPase"/>
    <property type="match status" value="1"/>
</dbReference>
<comment type="subcellular location">
    <subcellularLocation>
        <location evidence="1 19">Membrane</location>
        <topology evidence="1 19">Multi-pass membrane protein</topology>
    </subcellularLocation>
</comment>